<accession>A0A0V0SSD4</accession>
<protein>
    <submittedName>
        <fullName evidence="1">Uncharacterized protein</fullName>
    </submittedName>
</protein>
<feature type="non-terminal residue" evidence="1">
    <location>
        <position position="74"/>
    </location>
</feature>
<evidence type="ECO:0000313" key="2">
    <source>
        <dbReference type="Proteomes" id="UP000055048"/>
    </source>
</evidence>
<proteinExistence type="predicted"/>
<sequence>MFSYRQYYGPYMGLHEPCKPLTQCHHTYGSEDVPPVLYYENGRFYPISHCSVLTKDIVEIPSVLIFSHARIPRR</sequence>
<dbReference type="AlphaFoldDB" id="A0A0V0SSD4"/>
<dbReference type="EMBL" id="JYDJ01002965">
    <property type="protein sequence ID" value="KRX29808.1"/>
    <property type="molecule type" value="Genomic_DNA"/>
</dbReference>
<comment type="caution">
    <text evidence="1">The sequence shown here is derived from an EMBL/GenBank/DDBJ whole genome shotgun (WGS) entry which is preliminary data.</text>
</comment>
<dbReference type="Proteomes" id="UP000055048">
    <property type="component" value="Unassembled WGS sequence"/>
</dbReference>
<keyword evidence="2" id="KW-1185">Reference proteome</keyword>
<gene>
    <name evidence="1" type="ORF">T05_3208</name>
</gene>
<name>A0A0V0SSD4_9BILA</name>
<organism evidence="1 2">
    <name type="scientific">Trichinella murrelli</name>
    <dbReference type="NCBI Taxonomy" id="144512"/>
    <lineage>
        <taxon>Eukaryota</taxon>
        <taxon>Metazoa</taxon>
        <taxon>Ecdysozoa</taxon>
        <taxon>Nematoda</taxon>
        <taxon>Enoplea</taxon>
        <taxon>Dorylaimia</taxon>
        <taxon>Trichinellida</taxon>
        <taxon>Trichinellidae</taxon>
        <taxon>Trichinella</taxon>
    </lineage>
</organism>
<evidence type="ECO:0000313" key="1">
    <source>
        <dbReference type="EMBL" id="KRX29808.1"/>
    </source>
</evidence>
<reference evidence="1 2" key="1">
    <citation type="submission" date="2015-01" db="EMBL/GenBank/DDBJ databases">
        <title>Evolution of Trichinella species and genotypes.</title>
        <authorList>
            <person name="Korhonen P.K."/>
            <person name="Edoardo P."/>
            <person name="Giuseppe L.R."/>
            <person name="Gasser R.B."/>
        </authorList>
    </citation>
    <scope>NUCLEOTIDE SEQUENCE [LARGE SCALE GENOMIC DNA]</scope>
    <source>
        <strain evidence="1">ISS417</strain>
    </source>
</reference>